<keyword evidence="10" id="KW-1185">Reference proteome</keyword>
<dbReference type="PANTHER" id="PTHR47810">
    <property type="entry name" value="DNA LIGASE"/>
    <property type="match status" value="1"/>
</dbReference>
<dbReference type="PROSITE" id="PS50160">
    <property type="entry name" value="DNA_LIGASE_A3"/>
    <property type="match status" value="1"/>
</dbReference>
<keyword evidence="4" id="KW-0227">DNA damage</keyword>
<keyword evidence="2 9" id="KW-0436">Ligase</keyword>
<dbReference type="PANTHER" id="PTHR47810:SF1">
    <property type="entry name" value="DNA LIGASE B"/>
    <property type="match status" value="1"/>
</dbReference>
<keyword evidence="7" id="KW-0732">Signal</keyword>
<feature type="chain" id="PRO_5020800383" evidence="7">
    <location>
        <begin position="32"/>
        <end position="294"/>
    </location>
</feature>
<dbReference type="Proteomes" id="UP000294737">
    <property type="component" value="Unassembled WGS sequence"/>
</dbReference>
<feature type="domain" description="ATP-dependent DNA ligase family profile" evidence="8">
    <location>
        <begin position="142"/>
        <end position="244"/>
    </location>
</feature>
<proteinExistence type="predicted"/>
<evidence type="ECO:0000259" key="8">
    <source>
        <dbReference type="PROSITE" id="PS50160"/>
    </source>
</evidence>
<dbReference type="Gene3D" id="3.30.470.30">
    <property type="entry name" value="DNA ligase/mRNA capping enzyme"/>
    <property type="match status" value="1"/>
</dbReference>
<dbReference type="CDD" id="cd07896">
    <property type="entry name" value="Adenylation_kDNA_ligase_like"/>
    <property type="match status" value="1"/>
</dbReference>
<dbReference type="InterPro" id="IPR012340">
    <property type="entry name" value="NA-bd_OB-fold"/>
</dbReference>
<dbReference type="Gene3D" id="3.30.1490.70">
    <property type="match status" value="1"/>
</dbReference>
<comment type="catalytic activity">
    <reaction evidence="6">
        <text>ATP + (deoxyribonucleotide)n-3'-hydroxyl + 5'-phospho-(deoxyribonucleotide)m = (deoxyribonucleotide)n+m + AMP + diphosphate.</text>
        <dbReference type="EC" id="6.5.1.1"/>
    </reaction>
</comment>
<dbReference type="GO" id="GO:0003910">
    <property type="term" value="F:DNA ligase (ATP) activity"/>
    <property type="evidence" value="ECO:0007669"/>
    <property type="project" value="UniProtKB-EC"/>
</dbReference>
<dbReference type="GO" id="GO:0006310">
    <property type="term" value="P:DNA recombination"/>
    <property type="evidence" value="ECO:0007669"/>
    <property type="project" value="InterPro"/>
</dbReference>
<evidence type="ECO:0000256" key="3">
    <source>
        <dbReference type="ARBA" id="ARBA00022705"/>
    </source>
</evidence>
<dbReference type="SUPFAM" id="SSF50249">
    <property type="entry name" value="Nucleic acid-binding proteins"/>
    <property type="match status" value="1"/>
</dbReference>
<dbReference type="NCBIfam" id="NF006592">
    <property type="entry name" value="PRK09125.1"/>
    <property type="match status" value="1"/>
</dbReference>
<dbReference type="GO" id="GO:0006281">
    <property type="term" value="P:DNA repair"/>
    <property type="evidence" value="ECO:0007669"/>
    <property type="project" value="UniProtKB-KW"/>
</dbReference>
<feature type="signal peptide" evidence="7">
    <location>
        <begin position="1"/>
        <end position="31"/>
    </location>
</feature>
<protein>
    <submittedName>
        <fullName evidence="9">DNA ligase-1</fullName>
    </submittedName>
</protein>
<dbReference type="EMBL" id="SNWF01000007">
    <property type="protein sequence ID" value="TDN88256.1"/>
    <property type="molecule type" value="Genomic_DNA"/>
</dbReference>
<accession>A0A4R6G1N2</accession>
<dbReference type="CDD" id="cd08041">
    <property type="entry name" value="OBF_kDNA_ligase_like"/>
    <property type="match status" value="1"/>
</dbReference>
<dbReference type="AlphaFoldDB" id="A0A4R6G1N2"/>
<dbReference type="Pfam" id="PF14743">
    <property type="entry name" value="DNA_ligase_OB_2"/>
    <property type="match status" value="1"/>
</dbReference>
<evidence type="ECO:0000313" key="10">
    <source>
        <dbReference type="Proteomes" id="UP000294737"/>
    </source>
</evidence>
<dbReference type="OrthoDB" id="9782700at2"/>
<dbReference type="Gene3D" id="2.40.50.140">
    <property type="entry name" value="Nucleic acid-binding proteins"/>
    <property type="match status" value="1"/>
</dbReference>
<gene>
    <name evidence="9" type="ORF">EV677_2743</name>
</gene>
<reference evidence="9 10" key="1">
    <citation type="submission" date="2019-03" db="EMBL/GenBank/DDBJ databases">
        <title>Genomic Encyclopedia of Type Strains, Phase IV (KMG-IV): sequencing the most valuable type-strain genomes for metagenomic binning, comparative biology and taxonomic classification.</title>
        <authorList>
            <person name="Goeker M."/>
        </authorList>
    </citation>
    <scope>NUCLEOTIDE SEQUENCE [LARGE SCALE GENOMIC DNA]</scope>
    <source>
        <strain evidence="9 10">DSM 18555</strain>
    </source>
</reference>
<evidence type="ECO:0000256" key="7">
    <source>
        <dbReference type="SAM" id="SignalP"/>
    </source>
</evidence>
<organism evidence="9 10">
    <name type="scientific">Herminiimonas fonticola</name>
    <dbReference type="NCBI Taxonomy" id="303380"/>
    <lineage>
        <taxon>Bacteria</taxon>
        <taxon>Pseudomonadati</taxon>
        <taxon>Pseudomonadota</taxon>
        <taxon>Betaproteobacteria</taxon>
        <taxon>Burkholderiales</taxon>
        <taxon>Oxalobacteraceae</taxon>
        <taxon>Herminiimonas</taxon>
    </lineage>
</organism>
<comment type="cofactor">
    <cofactor evidence="1">
        <name>a divalent metal cation</name>
        <dbReference type="ChEBI" id="CHEBI:60240"/>
    </cofactor>
</comment>
<evidence type="ECO:0000313" key="9">
    <source>
        <dbReference type="EMBL" id="TDN88256.1"/>
    </source>
</evidence>
<dbReference type="GO" id="GO:0005524">
    <property type="term" value="F:ATP binding"/>
    <property type="evidence" value="ECO:0007669"/>
    <property type="project" value="InterPro"/>
</dbReference>
<evidence type="ECO:0000256" key="2">
    <source>
        <dbReference type="ARBA" id="ARBA00022598"/>
    </source>
</evidence>
<dbReference type="Pfam" id="PF01068">
    <property type="entry name" value="DNA_ligase_A_M"/>
    <property type="match status" value="1"/>
</dbReference>
<evidence type="ECO:0000256" key="6">
    <source>
        <dbReference type="ARBA" id="ARBA00034003"/>
    </source>
</evidence>
<comment type="caution">
    <text evidence="9">The sequence shown here is derived from an EMBL/GenBank/DDBJ whole genome shotgun (WGS) entry which is preliminary data.</text>
</comment>
<dbReference type="InterPro" id="IPR029319">
    <property type="entry name" value="DNA_ligase_OB"/>
</dbReference>
<dbReference type="GO" id="GO:0006260">
    <property type="term" value="P:DNA replication"/>
    <property type="evidence" value="ECO:0007669"/>
    <property type="project" value="UniProtKB-KW"/>
</dbReference>
<keyword evidence="3" id="KW-0235">DNA replication</keyword>
<name>A0A4R6G1N2_9BURK</name>
<evidence type="ECO:0000256" key="1">
    <source>
        <dbReference type="ARBA" id="ARBA00001968"/>
    </source>
</evidence>
<evidence type="ECO:0000256" key="4">
    <source>
        <dbReference type="ARBA" id="ARBA00022763"/>
    </source>
</evidence>
<evidence type="ECO:0000256" key="5">
    <source>
        <dbReference type="ARBA" id="ARBA00023204"/>
    </source>
</evidence>
<dbReference type="InterPro" id="IPR050326">
    <property type="entry name" value="NAD_dep_DNA_ligaseB"/>
</dbReference>
<dbReference type="InterPro" id="IPR012310">
    <property type="entry name" value="DNA_ligase_ATP-dep_cent"/>
</dbReference>
<dbReference type="SUPFAM" id="SSF56091">
    <property type="entry name" value="DNA ligase/mRNA capping enzyme, catalytic domain"/>
    <property type="match status" value="1"/>
</dbReference>
<keyword evidence="5" id="KW-0234">DNA repair</keyword>
<sequence length="294" mass="32952">MRTEKLFPIRIVRLFLIALIASCCMQEPVFALDDNASRRAPVMLANVYHADIDLHAYWVSEKYDGIRAYWDGKTLWTRGGEAIAVPAWFVAGWPETALDGELWAGRGGFSDAVSTARRQVPDDIAWRKMRFMVFDLPAHAGTFDQRLPILQTTVAAIGLPWVQSVKQSRVSDHRSLQKMLSTVTKEGGEGLMLHRGASYYRAERNDDLLKLKLHDDAEARVIAHIDGKGKHAGRLGALLVEMPNGQRFKLGTGFSDAQRAQPPMLGSLVTYRFRGVNDSGIPRFASFLRVREDL</sequence>